<protein>
    <recommendedName>
        <fullName evidence="4">DUF2141 domain-containing protein</fullName>
    </recommendedName>
</protein>
<reference evidence="3" key="1">
    <citation type="journal article" date="2019" name="Int. J. Syst. Evol. Microbiol.">
        <title>The Global Catalogue of Microorganisms (GCM) 10K type strain sequencing project: providing services to taxonomists for standard genome sequencing and annotation.</title>
        <authorList>
            <consortium name="The Broad Institute Genomics Platform"/>
            <consortium name="The Broad Institute Genome Sequencing Center for Infectious Disease"/>
            <person name="Wu L."/>
            <person name="Ma J."/>
        </authorList>
    </citation>
    <scope>NUCLEOTIDE SEQUENCE [LARGE SCALE GENOMIC DNA]</scope>
    <source>
        <strain evidence="3">JCM 13476</strain>
    </source>
</reference>
<dbReference type="EMBL" id="BAAAEJ010000003">
    <property type="protein sequence ID" value="GAA0380278.1"/>
    <property type="molecule type" value="Genomic_DNA"/>
</dbReference>
<comment type="caution">
    <text evidence="2">The sequence shown here is derived from an EMBL/GenBank/DDBJ whole genome shotgun (WGS) entry which is preliminary data.</text>
</comment>
<dbReference type="Proteomes" id="UP001500791">
    <property type="component" value="Unassembled WGS sequence"/>
</dbReference>
<sequence length="147" mass="15588">MKTLIRNLAPVIFLVMAATPIEAAVLQAEPSASLTIKVETTADTGKVMVAIYDSEGAYEGGAPVRAVQLDVAAGQDEAVIEGLETGTYGLKAFHDVNGNGRMDTNPFGMPVEPYAFSNNAVGNMGPAKWDRARFDVSGQTLQTLNLR</sequence>
<keyword evidence="1" id="KW-0732">Signal</keyword>
<feature type="signal peptide" evidence="1">
    <location>
        <begin position="1"/>
        <end position="23"/>
    </location>
</feature>
<accession>A0ABP3HVB1</accession>
<name>A0ABP3HVB1_9CAUL</name>
<evidence type="ECO:0000313" key="3">
    <source>
        <dbReference type="Proteomes" id="UP001500791"/>
    </source>
</evidence>
<gene>
    <name evidence="2" type="ORF">GCM10009093_04090</name>
</gene>
<dbReference type="Pfam" id="PF09912">
    <property type="entry name" value="DUF2141"/>
    <property type="match status" value="1"/>
</dbReference>
<proteinExistence type="predicted"/>
<keyword evidence="3" id="KW-1185">Reference proteome</keyword>
<evidence type="ECO:0000256" key="1">
    <source>
        <dbReference type="SAM" id="SignalP"/>
    </source>
</evidence>
<dbReference type="InterPro" id="IPR018673">
    <property type="entry name" value="DUF2141"/>
</dbReference>
<organism evidence="2 3">
    <name type="scientific">Brevundimonas terrae</name>
    <dbReference type="NCBI Taxonomy" id="363631"/>
    <lineage>
        <taxon>Bacteria</taxon>
        <taxon>Pseudomonadati</taxon>
        <taxon>Pseudomonadota</taxon>
        <taxon>Alphaproteobacteria</taxon>
        <taxon>Caulobacterales</taxon>
        <taxon>Caulobacteraceae</taxon>
        <taxon>Brevundimonas</taxon>
    </lineage>
</organism>
<evidence type="ECO:0008006" key="4">
    <source>
        <dbReference type="Google" id="ProtNLM"/>
    </source>
</evidence>
<feature type="chain" id="PRO_5046888865" description="DUF2141 domain-containing protein" evidence="1">
    <location>
        <begin position="24"/>
        <end position="147"/>
    </location>
</feature>
<evidence type="ECO:0000313" key="2">
    <source>
        <dbReference type="EMBL" id="GAA0380278.1"/>
    </source>
</evidence>